<keyword evidence="6" id="KW-0630">Potassium</keyword>
<dbReference type="PANTHER" id="PTHR31064">
    <property type="entry name" value="POTASSIUM TRANSPORT PROTEIN DDB_G0292412-RELATED"/>
    <property type="match status" value="1"/>
</dbReference>
<keyword evidence="4" id="KW-0633">Potassium transport</keyword>
<keyword evidence="7 11" id="KW-1133">Transmembrane helix</keyword>
<evidence type="ECO:0000313" key="12">
    <source>
        <dbReference type="EMBL" id="PLB39445.1"/>
    </source>
</evidence>
<feature type="transmembrane region" description="Helical" evidence="11">
    <location>
        <begin position="314"/>
        <end position="341"/>
    </location>
</feature>
<feature type="compositionally biased region" description="Low complexity" evidence="10">
    <location>
        <begin position="136"/>
        <end position="148"/>
    </location>
</feature>
<dbReference type="OrthoDB" id="9999863at2759"/>
<protein>
    <submittedName>
        <fullName evidence="12">Cation transporter</fullName>
    </submittedName>
</protein>
<dbReference type="RefSeq" id="XP_024673457.1">
    <property type="nucleotide sequence ID" value="XM_024811985.1"/>
</dbReference>
<evidence type="ECO:0000256" key="8">
    <source>
        <dbReference type="ARBA" id="ARBA00023065"/>
    </source>
</evidence>
<dbReference type="GO" id="GO:0030007">
    <property type="term" value="P:intracellular potassium ion homeostasis"/>
    <property type="evidence" value="ECO:0007669"/>
    <property type="project" value="InterPro"/>
</dbReference>
<comment type="subcellular location">
    <subcellularLocation>
        <location evidence="1">Membrane</location>
        <topology evidence="1">Multi-pass membrane protein</topology>
    </subcellularLocation>
</comment>
<evidence type="ECO:0000256" key="10">
    <source>
        <dbReference type="SAM" id="MobiDB-lite"/>
    </source>
</evidence>
<dbReference type="PANTHER" id="PTHR31064:SF30">
    <property type="entry name" value="HIGH-AFFINITY POTASSIUM TRANSPORT PROTEIN-RELATED"/>
    <property type="match status" value="1"/>
</dbReference>
<feature type="transmembrane region" description="Helical" evidence="11">
    <location>
        <begin position="72"/>
        <end position="94"/>
    </location>
</feature>
<name>A0A2I2FFP8_ASPCN</name>
<feature type="transmembrane region" description="Helical" evidence="11">
    <location>
        <begin position="242"/>
        <end position="265"/>
    </location>
</feature>
<dbReference type="PIRSF" id="PIRSF002450">
    <property type="entry name" value="K+_transpter_TRK"/>
    <property type="match status" value="1"/>
</dbReference>
<evidence type="ECO:0000256" key="7">
    <source>
        <dbReference type="ARBA" id="ARBA00022989"/>
    </source>
</evidence>
<reference evidence="12 13" key="1">
    <citation type="submission" date="2017-12" db="EMBL/GenBank/DDBJ databases">
        <authorList>
            <consortium name="DOE Joint Genome Institute"/>
            <person name="Haridas S."/>
            <person name="Kjaerbolling I."/>
            <person name="Vesth T.C."/>
            <person name="Frisvad J.C."/>
            <person name="Nybo J.L."/>
            <person name="Theobald S."/>
            <person name="Kuo A."/>
            <person name="Bowyer P."/>
            <person name="Matsuda Y."/>
            <person name="Mondo S."/>
            <person name="Lyhne E.K."/>
            <person name="Kogle M.E."/>
            <person name="Clum A."/>
            <person name="Lipzen A."/>
            <person name="Salamov A."/>
            <person name="Ngan C.Y."/>
            <person name="Daum C."/>
            <person name="Chiniquy J."/>
            <person name="Barry K."/>
            <person name="LaButti K."/>
            <person name="Simmons B.A."/>
            <person name="Magnuson J.K."/>
            <person name="Mortensen U.H."/>
            <person name="Larsen T.O."/>
            <person name="Grigoriev I.V."/>
            <person name="Baker S.E."/>
            <person name="Andersen M.R."/>
            <person name="Nordberg H.P."/>
            <person name="Cantor M.N."/>
            <person name="Hua S.X."/>
        </authorList>
    </citation>
    <scope>NUCLEOTIDE SEQUENCE [LARGE SCALE GENOMIC DNA]</scope>
    <source>
        <strain evidence="12 13">CBS 102.13</strain>
    </source>
</reference>
<accession>A0A2I2FFP8</accession>
<evidence type="ECO:0000313" key="13">
    <source>
        <dbReference type="Proteomes" id="UP000234585"/>
    </source>
</evidence>
<dbReference type="GO" id="GO:0005886">
    <property type="term" value="C:plasma membrane"/>
    <property type="evidence" value="ECO:0007669"/>
    <property type="project" value="InterPro"/>
</dbReference>
<comment type="similarity">
    <text evidence="2">Belongs to the TrkH potassium transport family.</text>
</comment>
<keyword evidence="5 11" id="KW-0812">Transmembrane</keyword>
<dbReference type="Proteomes" id="UP000234585">
    <property type="component" value="Unassembled WGS sequence"/>
</dbReference>
<feature type="transmembrane region" description="Helical" evidence="11">
    <location>
        <begin position="16"/>
        <end position="35"/>
    </location>
</feature>
<evidence type="ECO:0000256" key="9">
    <source>
        <dbReference type="ARBA" id="ARBA00023136"/>
    </source>
</evidence>
<evidence type="ECO:0000256" key="3">
    <source>
        <dbReference type="ARBA" id="ARBA00022448"/>
    </source>
</evidence>
<feature type="transmembrane region" description="Helical" evidence="11">
    <location>
        <begin position="376"/>
        <end position="396"/>
    </location>
</feature>
<gene>
    <name evidence="12" type="ORF">BDW47DRAFT_103066</name>
</gene>
<organism evidence="12 13">
    <name type="scientific">Aspergillus candidus</name>
    <dbReference type="NCBI Taxonomy" id="41067"/>
    <lineage>
        <taxon>Eukaryota</taxon>
        <taxon>Fungi</taxon>
        <taxon>Dikarya</taxon>
        <taxon>Ascomycota</taxon>
        <taxon>Pezizomycotina</taxon>
        <taxon>Eurotiomycetes</taxon>
        <taxon>Eurotiomycetidae</taxon>
        <taxon>Eurotiales</taxon>
        <taxon>Aspergillaceae</taxon>
        <taxon>Aspergillus</taxon>
        <taxon>Aspergillus subgen. Circumdati</taxon>
    </lineage>
</organism>
<keyword evidence="3" id="KW-0813">Transport</keyword>
<evidence type="ECO:0000256" key="1">
    <source>
        <dbReference type="ARBA" id="ARBA00004141"/>
    </source>
</evidence>
<evidence type="ECO:0000256" key="4">
    <source>
        <dbReference type="ARBA" id="ARBA00022538"/>
    </source>
</evidence>
<evidence type="ECO:0000256" key="6">
    <source>
        <dbReference type="ARBA" id="ARBA00022958"/>
    </source>
</evidence>
<dbReference type="InterPro" id="IPR004773">
    <property type="entry name" value="K/Na_transp_Trk1/HKT1"/>
</dbReference>
<keyword evidence="13" id="KW-1185">Reference proteome</keyword>
<feature type="transmembrane region" description="Helical" evidence="11">
    <location>
        <begin position="434"/>
        <end position="456"/>
    </location>
</feature>
<sequence>MLQPPSDKSPLRIHHHYIYICAWAFVGSIILYLPGKLTYVDALLLATGAATQSGLTPVALDRLHTVQQVTLWFITMVTNIIFVHSLLVLIRLYWFRKRFRNAIRDAKSVCRTHRRRQNEHLAEVQTVTPTSPGWGPSRYSSESTPTRRPSTDGEEGRASSPHISFDRGLRPLRPPHWRRSYSSSFSRTTTDYGTEGLGERDGTFMPLLPSLTWQQSIASYSDWDETQKEELGGIEYRALKTLMVILVCYFVALHALGAVLCAAWVSLDARHGRLLEDMGISRSWWAVFTAGSAFNDLGFTLTSDSMESFRTAPLPLLVMTFLIVAGNTGFPCFLRLIIWVLSKVTGYGTALDEELQFLLEHPRRCFTLLFPRGETWRLVGVLLALNAFDLLVFYTLQITPQKITPVESGMRIINGLFQIASTRTAGFSITSLRLLHPAVQVSFVIMMYISAFPIAISMRKTNIYEEKSLGIYEDDEDNIDWVTGRPVAPPNSWTAHIQHQLGFDLWYVMLGFFLIALAEGAHMQRRHGPDAAFSLFPVLFEIVSAYGTVGLSLGYPRSETSLCGQFSAAGKLVIIAMQLRGRHRGLPHAIDHAILLPCDAQPMGGDGEWWWKRWLKRRSSLGSVVGARREEGTAGEVERLL</sequence>
<dbReference type="InterPro" id="IPR051143">
    <property type="entry name" value="TrkH_K-transport"/>
</dbReference>
<feature type="region of interest" description="Disordered" evidence="10">
    <location>
        <begin position="120"/>
        <end position="165"/>
    </location>
</feature>
<dbReference type="InterPro" id="IPR003445">
    <property type="entry name" value="Cat_transpt"/>
</dbReference>
<dbReference type="STRING" id="41067.A0A2I2FFP8"/>
<evidence type="ECO:0000256" key="11">
    <source>
        <dbReference type="SAM" id="Phobius"/>
    </source>
</evidence>
<dbReference type="EMBL" id="KZ559129">
    <property type="protein sequence ID" value="PLB39445.1"/>
    <property type="molecule type" value="Genomic_DNA"/>
</dbReference>
<dbReference type="GO" id="GO:0140107">
    <property type="term" value="F:high-affinity potassium ion transmembrane transporter activity"/>
    <property type="evidence" value="ECO:0007669"/>
    <property type="project" value="TreeGrafter"/>
</dbReference>
<feature type="transmembrane region" description="Helical" evidence="11">
    <location>
        <begin position="505"/>
        <end position="521"/>
    </location>
</feature>
<keyword evidence="8" id="KW-0406">Ion transport</keyword>
<evidence type="ECO:0000256" key="5">
    <source>
        <dbReference type="ARBA" id="ARBA00022692"/>
    </source>
</evidence>
<dbReference type="GeneID" id="36519145"/>
<dbReference type="NCBIfam" id="TIGR00934">
    <property type="entry name" value="2a38euk"/>
    <property type="match status" value="1"/>
</dbReference>
<dbReference type="Pfam" id="PF02386">
    <property type="entry name" value="TrkH"/>
    <property type="match status" value="1"/>
</dbReference>
<dbReference type="AlphaFoldDB" id="A0A2I2FFP8"/>
<dbReference type="GO" id="GO:1990573">
    <property type="term" value="P:potassium ion import across plasma membrane"/>
    <property type="evidence" value="ECO:0007669"/>
    <property type="project" value="TreeGrafter"/>
</dbReference>
<feature type="transmembrane region" description="Helical" evidence="11">
    <location>
        <begin position="533"/>
        <end position="555"/>
    </location>
</feature>
<proteinExistence type="inferred from homology"/>
<dbReference type="InterPro" id="IPR015958">
    <property type="entry name" value="Trk1_fungi"/>
</dbReference>
<keyword evidence="9 11" id="KW-0472">Membrane</keyword>
<evidence type="ECO:0000256" key="2">
    <source>
        <dbReference type="ARBA" id="ARBA00009137"/>
    </source>
</evidence>